<organism evidence="8 9">
    <name type="scientific">Salirhabdus euzebyi</name>
    <dbReference type="NCBI Taxonomy" id="394506"/>
    <lineage>
        <taxon>Bacteria</taxon>
        <taxon>Bacillati</taxon>
        <taxon>Bacillota</taxon>
        <taxon>Bacilli</taxon>
        <taxon>Bacillales</taxon>
        <taxon>Bacillaceae</taxon>
        <taxon>Salirhabdus</taxon>
    </lineage>
</organism>
<dbReference type="InterPro" id="IPR008622">
    <property type="entry name" value="FliT"/>
</dbReference>
<sequence length="115" mass="13259">MSAVKQMHQLTAEMKHKISDSTIDSDKLLEEINSFLEQRDSLIKGVKPPYTEEEQVLGNELVQLDKEIQATLQTLLLKLKGSMKQVQNQKGNTQKYMNPYKNLSNIDGMFFDKRN</sequence>
<evidence type="ECO:0000256" key="6">
    <source>
        <dbReference type="ARBA" id="ARBA00093785"/>
    </source>
</evidence>
<dbReference type="EMBL" id="JACHGH010000005">
    <property type="protein sequence ID" value="MBB6453617.1"/>
    <property type="molecule type" value="Genomic_DNA"/>
</dbReference>
<dbReference type="RefSeq" id="WP_174496036.1">
    <property type="nucleotide sequence ID" value="NZ_CADDWK010000006.1"/>
</dbReference>
<keyword evidence="8" id="KW-0969">Cilium</keyword>
<keyword evidence="8" id="KW-0966">Cell projection</keyword>
<evidence type="ECO:0000313" key="8">
    <source>
        <dbReference type="EMBL" id="MBB6453617.1"/>
    </source>
</evidence>
<keyword evidence="4" id="KW-0143">Chaperone</keyword>
<keyword evidence="9" id="KW-1185">Reference proteome</keyword>
<evidence type="ECO:0000256" key="7">
    <source>
        <dbReference type="ARBA" id="ARBA00093797"/>
    </source>
</evidence>
<proteinExistence type="inferred from homology"/>
<reference evidence="8 9" key="1">
    <citation type="submission" date="2020-08" db="EMBL/GenBank/DDBJ databases">
        <title>Genomic Encyclopedia of Type Strains, Phase IV (KMG-IV): sequencing the most valuable type-strain genomes for metagenomic binning, comparative biology and taxonomic classification.</title>
        <authorList>
            <person name="Goeker M."/>
        </authorList>
    </citation>
    <scope>NUCLEOTIDE SEQUENCE [LARGE SCALE GENOMIC DNA]</scope>
    <source>
        <strain evidence="8 9">DSM 19612</strain>
    </source>
</reference>
<dbReference type="AlphaFoldDB" id="A0A841Q5I2"/>
<gene>
    <name evidence="8" type="ORF">HNQ94_002066</name>
</gene>
<evidence type="ECO:0000313" key="9">
    <source>
        <dbReference type="Proteomes" id="UP000581688"/>
    </source>
</evidence>
<comment type="function">
    <text evidence="5">May act as an export chaperone for the filament capping protein FliD.</text>
</comment>
<accession>A0A841Q5I2</accession>
<comment type="similarity">
    <text evidence="6">Belongs to the bacillales FliT family.</text>
</comment>
<evidence type="ECO:0000256" key="3">
    <source>
        <dbReference type="ARBA" id="ARBA00022795"/>
    </source>
</evidence>
<comment type="caution">
    <text evidence="8">The sequence shown here is derived from an EMBL/GenBank/DDBJ whole genome shotgun (WGS) entry which is preliminary data.</text>
</comment>
<dbReference type="Pfam" id="PF05400">
    <property type="entry name" value="FliT"/>
    <property type="match status" value="1"/>
</dbReference>
<dbReference type="Proteomes" id="UP000581688">
    <property type="component" value="Unassembled WGS sequence"/>
</dbReference>
<evidence type="ECO:0000256" key="4">
    <source>
        <dbReference type="ARBA" id="ARBA00023186"/>
    </source>
</evidence>
<keyword evidence="2" id="KW-0963">Cytoplasm</keyword>
<evidence type="ECO:0000256" key="5">
    <source>
        <dbReference type="ARBA" id="ARBA00093765"/>
    </source>
</evidence>
<comment type="subcellular location">
    <subcellularLocation>
        <location evidence="1">Cytoplasm</location>
        <location evidence="1">Cytosol</location>
    </subcellularLocation>
</comment>
<keyword evidence="3" id="KW-1005">Bacterial flagellum biogenesis</keyword>
<evidence type="ECO:0000256" key="1">
    <source>
        <dbReference type="ARBA" id="ARBA00004514"/>
    </source>
</evidence>
<name>A0A841Q5I2_9BACI</name>
<protein>
    <recommendedName>
        <fullName evidence="7">Flagellar protein FliT</fullName>
    </recommendedName>
</protein>
<evidence type="ECO:0000256" key="2">
    <source>
        <dbReference type="ARBA" id="ARBA00022490"/>
    </source>
</evidence>
<keyword evidence="8" id="KW-0282">Flagellum</keyword>